<organism evidence="2 3">
    <name type="scientific">Acetobacter pasteurianus</name>
    <name type="common">Acetobacter turbidans</name>
    <dbReference type="NCBI Taxonomy" id="438"/>
    <lineage>
        <taxon>Bacteria</taxon>
        <taxon>Pseudomonadati</taxon>
        <taxon>Pseudomonadota</taxon>
        <taxon>Alphaproteobacteria</taxon>
        <taxon>Acetobacterales</taxon>
        <taxon>Acetobacteraceae</taxon>
        <taxon>Acetobacter</taxon>
    </lineage>
</organism>
<evidence type="ECO:0000313" key="2">
    <source>
        <dbReference type="EMBL" id="OAZ62931.1"/>
    </source>
</evidence>
<accession>A0A1A0CJY8</accession>
<proteinExistence type="predicted"/>
<evidence type="ECO:0000313" key="3">
    <source>
        <dbReference type="Proteomes" id="UP000093796"/>
    </source>
</evidence>
<dbReference type="Proteomes" id="UP000093796">
    <property type="component" value="Unassembled WGS sequence"/>
</dbReference>
<dbReference type="Pfam" id="PF14280">
    <property type="entry name" value="DUF4365"/>
    <property type="match status" value="1"/>
</dbReference>
<protein>
    <recommendedName>
        <fullName evidence="1">DUF4365 domain-containing protein</fullName>
    </recommendedName>
</protein>
<dbReference type="EMBL" id="LYUD01000151">
    <property type="protein sequence ID" value="OAZ62931.1"/>
    <property type="molecule type" value="Genomic_DNA"/>
</dbReference>
<dbReference type="RefSeq" id="WP_064776423.1">
    <property type="nucleotide sequence ID" value="NZ_LYUD01000151.1"/>
</dbReference>
<gene>
    <name evidence="2" type="ORF">SRCM100623_02606</name>
</gene>
<dbReference type="InterPro" id="IPR025375">
    <property type="entry name" value="DUF4365"/>
</dbReference>
<evidence type="ECO:0000259" key="1">
    <source>
        <dbReference type="Pfam" id="PF14280"/>
    </source>
</evidence>
<reference evidence="2 3" key="1">
    <citation type="submission" date="2016-05" db="EMBL/GenBank/DDBJ databases">
        <title>Genome sequencing of Acetobacter pasteurianus strain SRCM100623.</title>
        <authorList>
            <person name="Song Y.R."/>
        </authorList>
    </citation>
    <scope>NUCLEOTIDE SEQUENCE [LARGE SCALE GENOMIC DNA]</scope>
    <source>
        <strain evidence="2 3">SRCM100623</strain>
    </source>
</reference>
<dbReference type="AlphaFoldDB" id="A0A1A0CJY8"/>
<feature type="domain" description="DUF4365" evidence="1">
    <location>
        <begin position="10"/>
        <end position="138"/>
    </location>
</feature>
<name>A0A1A0CJY8_ACEPA</name>
<sequence>MSAYSTALTERIGVHEVGQLFAKELGWYFREQPVSDFGIDAEVEIADRDGKPTGKLIALQIKSGASFFRHKSQGFYTFYGENKHLEYWTQHSLPVFLVIHNPETNETLYQRIEIHRIKKTTSGWSIKIPEANVLGRNATACRQLSRMMIEANCTAARKVDFSLS</sequence>
<comment type="caution">
    <text evidence="2">The sequence shown here is derived from an EMBL/GenBank/DDBJ whole genome shotgun (WGS) entry which is preliminary data.</text>
</comment>